<dbReference type="Pfam" id="PF01740">
    <property type="entry name" value="STAS"/>
    <property type="match status" value="1"/>
</dbReference>
<sequence length="274" mass="30691">MPLKSQSIIEETKLLGIKMEERKYEISREMAENRDNDTEKALEIRAEIIQIIADSFRQDTKTVTDRIIKWGVMTGEQAINYGVALDESLKSTSNIRQILWRNIEEIVFANKVSIETIFEVARKIDPLLDQAVYAYSTAYVKSYKEVLDQAQENFLVLSAPVVPILGGMAVLPIIGGIDTDRADVLLQTALRESAKQDLTHLFIDLSGVAVVDTLVANYIFKIIQSLELVGVQAVLVGIRPEVAQTMVTLGINFSEVKTFSTMQQALSNYMTKEN</sequence>
<keyword evidence="4" id="KW-1185">Reference proteome</keyword>
<dbReference type="AlphaFoldDB" id="A0A221M7C5"/>
<dbReference type="SUPFAM" id="SSF52091">
    <property type="entry name" value="SpoIIaa-like"/>
    <property type="match status" value="1"/>
</dbReference>
<evidence type="ECO:0000259" key="2">
    <source>
        <dbReference type="PROSITE" id="PS50801"/>
    </source>
</evidence>
<dbReference type="InterPro" id="IPR051932">
    <property type="entry name" value="Bact_StressResp_Reg"/>
</dbReference>
<evidence type="ECO:0000313" key="3">
    <source>
        <dbReference type="EMBL" id="ASN03538.1"/>
    </source>
</evidence>
<protein>
    <submittedName>
        <fullName evidence="3">Anti-anti-sigma factor</fullName>
    </submittedName>
</protein>
<reference evidence="3 4" key="1">
    <citation type="journal article" date="2003" name="Int. J. Syst. Evol. Microbiol.">
        <title>Virgibacillus carmonensis sp. nov., Virgibacillus necropolis sp. nov. and Virgibacillus picturae sp. nov., three novel species isolated from deteriorated mural paintings, transfer of the species of the genus salibacillus to Virgibacillus, as Virgibacillus marismortui comb. nov. and Virgibacillus salexigens comb. nov., and emended description of the genus Virgibacillus.</title>
        <authorList>
            <person name="Heyrman J."/>
            <person name="Logan N.A."/>
            <person name="Busse H.J."/>
            <person name="Balcaen A."/>
            <person name="Lebbe L."/>
            <person name="Rodriguez-Diaz M."/>
            <person name="Swings J."/>
            <person name="De Vos P."/>
        </authorList>
    </citation>
    <scope>NUCLEOTIDE SEQUENCE [LARGE SCALE GENOMIC DNA]</scope>
    <source>
        <strain evidence="3 4">LMG 19488</strain>
    </source>
</reference>
<accession>A0A221M7C5</accession>
<dbReference type="PANTHER" id="PTHR33745">
    <property type="entry name" value="RSBT ANTAGONIST PROTEIN RSBS-RELATED"/>
    <property type="match status" value="1"/>
</dbReference>
<dbReference type="InterPro" id="IPR036513">
    <property type="entry name" value="STAS_dom_sf"/>
</dbReference>
<keyword evidence="1" id="KW-0597">Phosphoprotein</keyword>
<evidence type="ECO:0000256" key="1">
    <source>
        <dbReference type="ARBA" id="ARBA00022553"/>
    </source>
</evidence>
<dbReference type="OrthoDB" id="9800154at2"/>
<dbReference type="PROSITE" id="PS50801">
    <property type="entry name" value="STAS"/>
    <property type="match status" value="1"/>
</dbReference>
<dbReference type="Gene3D" id="3.30.750.24">
    <property type="entry name" value="STAS domain"/>
    <property type="match status" value="1"/>
</dbReference>
<dbReference type="RefSeq" id="WP_089530112.1">
    <property type="nucleotide sequence ID" value="NZ_CP022437.1"/>
</dbReference>
<organism evidence="3 4">
    <name type="scientific">Virgibacillus necropolis</name>
    <dbReference type="NCBI Taxonomy" id="163877"/>
    <lineage>
        <taxon>Bacteria</taxon>
        <taxon>Bacillati</taxon>
        <taxon>Bacillota</taxon>
        <taxon>Bacilli</taxon>
        <taxon>Bacillales</taxon>
        <taxon>Bacillaceae</taxon>
        <taxon>Virgibacillus</taxon>
    </lineage>
</organism>
<dbReference type="KEGG" id="vne:CFK40_00120"/>
<dbReference type="CDD" id="cd07041">
    <property type="entry name" value="STAS_RsbR_RsbS_like"/>
    <property type="match status" value="1"/>
</dbReference>
<dbReference type="PANTHER" id="PTHR33745:SF3">
    <property type="entry name" value="RSBT CO-ANTAGONIST PROTEIN RSBRC"/>
    <property type="match status" value="1"/>
</dbReference>
<feature type="domain" description="STAS" evidence="2">
    <location>
        <begin position="158"/>
        <end position="269"/>
    </location>
</feature>
<dbReference type="InterPro" id="IPR002645">
    <property type="entry name" value="STAS_dom"/>
</dbReference>
<gene>
    <name evidence="3" type="ORF">CFK40_00120</name>
</gene>
<dbReference type="EMBL" id="CP022437">
    <property type="protein sequence ID" value="ASN03538.1"/>
    <property type="molecule type" value="Genomic_DNA"/>
</dbReference>
<dbReference type="Proteomes" id="UP000204391">
    <property type="component" value="Chromosome"/>
</dbReference>
<proteinExistence type="predicted"/>
<evidence type="ECO:0000313" key="4">
    <source>
        <dbReference type="Proteomes" id="UP000204391"/>
    </source>
</evidence>
<name>A0A221M7C5_9BACI</name>